<dbReference type="Gene3D" id="3.40.50.1820">
    <property type="entry name" value="alpha/beta hydrolase"/>
    <property type="match status" value="1"/>
</dbReference>
<evidence type="ECO:0008006" key="5">
    <source>
        <dbReference type="Google" id="ProtNLM"/>
    </source>
</evidence>
<feature type="chain" id="PRO_5038687695" description="Peptidase" evidence="2">
    <location>
        <begin position="29"/>
        <end position="727"/>
    </location>
</feature>
<reference evidence="3 4" key="1">
    <citation type="submission" date="2018-08" db="EMBL/GenBank/DDBJ databases">
        <title>Aeromicrobium sp. M2KJ-4, whole genome shotgun sequence.</title>
        <authorList>
            <person name="Tuo L."/>
        </authorList>
    </citation>
    <scope>NUCLEOTIDE SEQUENCE [LARGE SCALE GENOMIC DNA]</scope>
    <source>
        <strain evidence="3 4">M2KJ-4</strain>
    </source>
</reference>
<dbReference type="EMBL" id="QUBR01000001">
    <property type="protein sequence ID" value="REK73096.1"/>
    <property type="molecule type" value="Genomic_DNA"/>
</dbReference>
<dbReference type="AlphaFoldDB" id="A0A371PBZ4"/>
<gene>
    <name evidence="3" type="ORF">DX116_05815</name>
</gene>
<evidence type="ECO:0000313" key="4">
    <source>
        <dbReference type="Proteomes" id="UP000265581"/>
    </source>
</evidence>
<protein>
    <recommendedName>
        <fullName evidence="5">Peptidase</fullName>
    </recommendedName>
</protein>
<proteinExistence type="predicted"/>
<sequence>MRLRRRVTASLAAAVGVAAIAASPVTTAGPAAAAGSTQRPGPDQLYAPAPQAPQLENTGIWTAPPILVSGAEKYAQGEFLYQDFLFDDHGAYGTADSTDPFVGGDFSPKRGTLTYPKSQGTFANNAADLVELRVKPLADSTAFRATLNTMLDSSRTAFTIALGDSSTPRSWPGQAGVSSRASRFLTVHGSVATLTDAATGATISPAPTVTVDTVRRQVDVRIPHAAWNPGTSTVRMSMGTGLWDTTANTYLVPAATASTTKPGGASPTKAAIFNLAFRTDEPLADLSAGYFNNTTDGKAAVAQEAKFWRERGQADTLRTGDVSGISADVDFAKLAGRVLDDTAVPKAGHIDRIFASSKSFGQGVDYSKDCAPNGTYYALYGTAIVECTGRYVGQLQPYGLFVPTTAPASTGYSTVVALHSLSANYNQFQSSTMIDQMTNLPRATLAISPAGRGPDSYWRTYAEADLFEAWADVARNYPLDSTRTYLTGYSAGGTGTLRVAARWPDLFAKAVPIVAAFPLATDTLRSLRNLPMQSWVAQNDESAPAASFENPYTAAYNAGLRFDVRTFAGAQHLTLANNDEYGDVTGFFGDSQVDRNPSHVTYFLAPAQDSVALSKANHAYWVSNIKLSNASQPGYVDVRSLSSGRGDPAVLPVSTTSGTLTGGTHGPLSFTRRNLAWGAAPVTPVQDKLEVYANGVTEITIDAARAGLSCSPQITFLNTPITVNVVC</sequence>
<evidence type="ECO:0000256" key="1">
    <source>
        <dbReference type="SAM" id="MobiDB-lite"/>
    </source>
</evidence>
<dbReference type="GO" id="GO:0008236">
    <property type="term" value="F:serine-type peptidase activity"/>
    <property type="evidence" value="ECO:0007669"/>
    <property type="project" value="InterPro"/>
</dbReference>
<evidence type="ECO:0000256" key="2">
    <source>
        <dbReference type="SAM" id="SignalP"/>
    </source>
</evidence>
<dbReference type="Proteomes" id="UP000265581">
    <property type="component" value="Unassembled WGS sequence"/>
</dbReference>
<dbReference type="SUPFAM" id="SSF53474">
    <property type="entry name" value="alpha/beta-Hydrolases"/>
    <property type="match status" value="1"/>
</dbReference>
<dbReference type="InterPro" id="IPR006311">
    <property type="entry name" value="TAT_signal"/>
</dbReference>
<feature type="region of interest" description="Disordered" evidence="1">
    <location>
        <begin position="30"/>
        <end position="50"/>
    </location>
</feature>
<evidence type="ECO:0000313" key="3">
    <source>
        <dbReference type="EMBL" id="REK73096.1"/>
    </source>
</evidence>
<feature type="signal peptide" evidence="2">
    <location>
        <begin position="1"/>
        <end position="28"/>
    </location>
</feature>
<accession>A0A371PBZ4</accession>
<keyword evidence="4" id="KW-1185">Reference proteome</keyword>
<dbReference type="GO" id="GO:0006508">
    <property type="term" value="P:proteolysis"/>
    <property type="evidence" value="ECO:0007669"/>
    <property type="project" value="InterPro"/>
</dbReference>
<keyword evidence="2" id="KW-0732">Signal</keyword>
<dbReference type="InterPro" id="IPR029058">
    <property type="entry name" value="AB_hydrolase_fold"/>
</dbReference>
<comment type="caution">
    <text evidence="3">The sequence shown here is derived from an EMBL/GenBank/DDBJ whole genome shotgun (WGS) entry which is preliminary data.</text>
</comment>
<dbReference type="PROSITE" id="PS51318">
    <property type="entry name" value="TAT"/>
    <property type="match status" value="1"/>
</dbReference>
<organism evidence="3 4">
    <name type="scientific">Aeromicrobium endophyticum</name>
    <dbReference type="NCBI Taxonomy" id="2292704"/>
    <lineage>
        <taxon>Bacteria</taxon>
        <taxon>Bacillati</taxon>
        <taxon>Actinomycetota</taxon>
        <taxon>Actinomycetes</taxon>
        <taxon>Propionibacteriales</taxon>
        <taxon>Nocardioidaceae</taxon>
        <taxon>Aeromicrobium</taxon>
    </lineage>
</organism>
<dbReference type="SUPFAM" id="SSF49344">
    <property type="entry name" value="CBD9-like"/>
    <property type="match status" value="1"/>
</dbReference>
<name>A0A371PBZ4_9ACTN</name>